<dbReference type="OrthoDB" id="9792756at2"/>
<evidence type="ECO:0000256" key="1">
    <source>
        <dbReference type="SAM" id="SignalP"/>
    </source>
</evidence>
<dbReference type="NCBIfam" id="TIGR00022">
    <property type="entry name" value="YhcH/YjgK/YiaL family protein"/>
    <property type="match status" value="1"/>
</dbReference>
<feature type="signal peptide" evidence="1">
    <location>
        <begin position="1"/>
        <end position="25"/>
    </location>
</feature>
<dbReference type="InterPro" id="IPR037012">
    <property type="entry name" value="NanQ/TabA/YiaL_sf"/>
</dbReference>
<dbReference type="Pfam" id="PF04074">
    <property type="entry name" value="DUF386"/>
    <property type="match status" value="1"/>
</dbReference>
<dbReference type="PANTHER" id="PTHR34986:SF1">
    <property type="entry name" value="PROTEIN YIAL"/>
    <property type="match status" value="1"/>
</dbReference>
<evidence type="ECO:0000313" key="3">
    <source>
        <dbReference type="Proteomes" id="UP000293331"/>
    </source>
</evidence>
<feature type="chain" id="PRO_5020654639" evidence="1">
    <location>
        <begin position="26"/>
        <end position="206"/>
    </location>
</feature>
<protein>
    <submittedName>
        <fullName evidence="2">DUF386 domain-containing protein</fullName>
    </submittedName>
</protein>
<dbReference type="AlphaFoldDB" id="A0A4V1ZBZ5"/>
<dbReference type="EMBL" id="SEWG01000003">
    <property type="protein sequence ID" value="RYU90880.1"/>
    <property type="molecule type" value="Genomic_DNA"/>
</dbReference>
<dbReference type="SUPFAM" id="SSF51197">
    <property type="entry name" value="Clavaminate synthase-like"/>
    <property type="match status" value="1"/>
</dbReference>
<sequence>MKIKPLFRLIIAAISFITMENIAIAQIQPGNADQKTAEKWLQSNTWKGGLKLDLHKNVNAVEFYKQYHANKAVWDKVFKFLSEQNLDTLSTGKHPIDGDNAYASVTEAPSKELDKAGWESHRKYIDLQYVIKGKERIDFIDINKATVTKPYSDTNDAANYSAEGTQYTAEPGIFFLFFPQDVHRPNIKVDGYDVVKKLVIKIKVAN</sequence>
<dbReference type="InterPro" id="IPR004375">
    <property type="entry name" value="NanQ/TabA/YiaL"/>
</dbReference>
<accession>A0A4V1ZBZ5</accession>
<keyword evidence="1" id="KW-0732">Signal</keyword>
<dbReference type="Gene3D" id="2.60.120.370">
    <property type="entry name" value="YhcH/YjgK/YiaL"/>
    <property type="match status" value="1"/>
</dbReference>
<name>A0A4V1ZBZ5_9SPHI</name>
<dbReference type="GO" id="GO:0005829">
    <property type="term" value="C:cytosol"/>
    <property type="evidence" value="ECO:0007669"/>
    <property type="project" value="TreeGrafter"/>
</dbReference>
<organism evidence="2 3">
    <name type="scientific">Mucilaginibacter terrigena</name>
    <dbReference type="NCBI Taxonomy" id="2492395"/>
    <lineage>
        <taxon>Bacteria</taxon>
        <taxon>Pseudomonadati</taxon>
        <taxon>Bacteroidota</taxon>
        <taxon>Sphingobacteriia</taxon>
        <taxon>Sphingobacteriales</taxon>
        <taxon>Sphingobacteriaceae</taxon>
        <taxon>Mucilaginibacter</taxon>
    </lineage>
</organism>
<dbReference type="PANTHER" id="PTHR34986">
    <property type="entry name" value="EVOLVED BETA-GALACTOSIDASE SUBUNIT BETA"/>
    <property type="match status" value="1"/>
</dbReference>
<reference evidence="2 3" key="1">
    <citation type="submission" date="2019-02" db="EMBL/GenBank/DDBJ databases">
        <title>Bacterial novel species Mucilaginibacter sp. 17JY9-4 isolated from soil.</title>
        <authorList>
            <person name="Jung H.-Y."/>
        </authorList>
    </citation>
    <scope>NUCLEOTIDE SEQUENCE [LARGE SCALE GENOMIC DNA]</scope>
    <source>
        <strain evidence="2 3">17JY9-4</strain>
    </source>
</reference>
<proteinExistence type="predicted"/>
<keyword evidence="3" id="KW-1185">Reference proteome</keyword>
<dbReference type="Proteomes" id="UP000293331">
    <property type="component" value="Unassembled WGS sequence"/>
</dbReference>
<evidence type="ECO:0000313" key="2">
    <source>
        <dbReference type="EMBL" id="RYU90880.1"/>
    </source>
</evidence>
<gene>
    <name evidence="2" type="ORF">EWM62_09580</name>
</gene>
<comment type="caution">
    <text evidence="2">The sequence shown here is derived from an EMBL/GenBank/DDBJ whole genome shotgun (WGS) entry which is preliminary data.</text>
</comment>